<keyword evidence="1" id="KW-0456">Lyase</keyword>
<dbReference type="PANTHER" id="PTHR43459:SF1">
    <property type="entry name" value="EG:BACN32G11.4 PROTEIN"/>
    <property type="match status" value="1"/>
</dbReference>
<dbReference type="OrthoDB" id="9777711at2"/>
<dbReference type="CDD" id="cd06558">
    <property type="entry name" value="crotonase-like"/>
    <property type="match status" value="1"/>
</dbReference>
<dbReference type="AlphaFoldDB" id="A0A1Y5RGF0"/>
<evidence type="ECO:0000313" key="2">
    <source>
        <dbReference type="Proteomes" id="UP000193409"/>
    </source>
</evidence>
<accession>A0A1Y5RGF0</accession>
<dbReference type="Proteomes" id="UP000193409">
    <property type="component" value="Unassembled WGS sequence"/>
</dbReference>
<gene>
    <name evidence="1" type="primary">dch</name>
    <name evidence="1" type="ORF">PSA7680_00474</name>
</gene>
<dbReference type="Gene3D" id="3.90.226.10">
    <property type="entry name" value="2-enoyl-CoA Hydratase, Chain A, domain 1"/>
    <property type="match status" value="1"/>
</dbReference>
<protein>
    <submittedName>
        <fullName evidence="1">Cyclohexa-1,5-dienecarbonyl-CoA hydratase</fullName>
        <ecNumber evidence="1">4.2.1.100</ecNumber>
    </submittedName>
</protein>
<reference evidence="1 2" key="1">
    <citation type="submission" date="2017-03" db="EMBL/GenBank/DDBJ databases">
        <authorList>
            <person name="Afonso C.L."/>
            <person name="Miller P.J."/>
            <person name="Scott M.A."/>
            <person name="Spackman E."/>
            <person name="Goraichik I."/>
            <person name="Dimitrov K.M."/>
            <person name="Suarez D.L."/>
            <person name="Swayne D.E."/>
        </authorList>
    </citation>
    <scope>NUCLEOTIDE SEQUENCE [LARGE SCALE GENOMIC DNA]</scope>
    <source>
        <strain evidence="1 2">CECT 7680</strain>
    </source>
</reference>
<sequence length="259" mass="27544">MSRLVAWHMEDLPNSEPCCVIRLQAPRANALEPGILDELHRACDALAQSDVAKALITGGPNFSTGGDVGRFAEAARAGQGESYAAKVVSALQALVLRMVEMPVVLASAVRGAATGGSAGIVFASDLVVAAPDAFVQPYYGVVGFAPDGGWTALLPELIGGANAKGWIMANHRQGAERLESLGLVQAVDPNPEARAAKLLAQIETGTALATKSLFWDDRRRAVVKTRLEAETESFKALIGRPETLTRMQEFLQPRDERDV</sequence>
<keyword evidence="2" id="KW-1185">Reference proteome</keyword>
<dbReference type="EMBL" id="FWFQ01000002">
    <property type="protein sequence ID" value="SLN16633.1"/>
    <property type="molecule type" value="Genomic_DNA"/>
</dbReference>
<dbReference type="EC" id="4.2.1.100" evidence="1"/>
<dbReference type="SUPFAM" id="SSF52096">
    <property type="entry name" value="ClpP/crotonase"/>
    <property type="match status" value="1"/>
</dbReference>
<organism evidence="1 2">
    <name type="scientific">Pseudoruegeria aquimaris</name>
    <dbReference type="NCBI Taxonomy" id="393663"/>
    <lineage>
        <taxon>Bacteria</taxon>
        <taxon>Pseudomonadati</taxon>
        <taxon>Pseudomonadota</taxon>
        <taxon>Alphaproteobacteria</taxon>
        <taxon>Rhodobacterales</taxon>
        <taxon>Roseobacteraceae</taxon>
        <taxon>Pseudoruegeria</taxon>
    </lineage>
</organism>
<dbReference type="InterPro" id="IPR029045">
    <property type="entry name" value="ClpP/crotonase-like_dom_sf"/>
</dbReference>
<dbReference type="Pfam" id="PF00378">
    <property type="entry name" value="ECH_1"/>
    <property type="match status" value="1"/>
</dbReference>
<dbReference type="RefSeq" id="WP_085867046.1">
    <property type="nucleotide sequence ID" value="NZ_FWFQ01000002.1"/>
</dbReference>
<dbReference type="GO" id="GO:0018823">
    <property type="term" value="F:cyclohexa-1,5-dienecarbonyl-CoA hydratase activity"/>
    <property type="evidence" value="ECO:0007669"/>
    <property type="project" value="UniProtKB-EC"/>
</dbReference>
<dbReference type="PANTHER" id="PTHR43459">
    <property type="entry name" value="ENOYL-COA HYDRATASE"/>
    <property type="match status" value="1"/>
</dbReference>
<proteinExistence type="predicted"/>
<dbReference type="InterPro" id="IPR001753">
    <property type="entry name" value="Enoyl-CoA_hydra/iso"/>
</dbReference>
<evidence type="ECO:0000313" key="1">
    <source>
        <dbReference type="EMBL" id="SLN16633.1"/>
    </source>
</evidence>
<name>A0A1Y5RGF0_9RHOB</name>